<sequence>MLRETNICIFPTVTRSRRRDVFKIHTNLLFPDKERIMMWAQCYRTTADINTNMAIESANKYIKYNKLKFEY</sequence>
<dbReference type="EMBL" id="JAACXV010014535">
    <property type="protein sequence ID" value="KAF7266505.1"/>
    <property type="molecule type" value="Genomic_DNA"/>
</dbReference>
<reference evidence="1" key="1">
    <citation type="submission" date="2020-08" db="EMBL/GenBank/DDBJ databases">
        <title>Genome sequencing and assembly of the red palm weevil Rhynchophorus ferrugineus.</title>
        <authorList>
            <person name="Dias G.B."/>
            <person name="Bergman C.M."/>
            <person name="Manee M."/>
        </authorList>
    </citation>
    <scope>NUCLEOTIDE SEQUENCE</scope>
    <source>
        <strain evidence="1">AA-2017</strain>
        <tissue evidence="1">Whole larva</tissue>
    </source>
</reference>
<evidence type="ECO:0000313" key="1">
    <source>
        <dbReference type="EMBL" id="KAF7266505.1"/>
    </source>
</evidence>
<protein>
    <submittedName>
        <fullName evidence="1">Uncharacterized protein</fullName>
    </submittedName>
</protein>
<keyword evidence="2" id="KW-1185">Reference proteome</keyword>
<dbReference type="OrthoDB" id="6738692at2759"/>
<accession>A0A834M4H2</accession>
<proteinExistence type="predicted"/>
<organism evidence="1 2">
    <name type="scientific">Rhynchophorus ferrugineus</name>
    <name type="common">Red palm weevil</name>
    <name type="synonym">Curculio ferrugineus</name>
    <dbReference type="NCBI Taxonomy" id="354439"/>
    <lineage>
        <taxon>Eukaryota</taxon>
        <taxon>Metazoa</taxon>
        <taxon>Ecdysozoa</taxon>
        <taxon>Arthropoda</taxon>
        <taxon>Hexapoda</taxon>
        <taxon>Insecta</taxon>
        <taxon>Pterygota</taxon>
        <taxon>Neoptera</taxon>
        <taxon>Endopterygota</taxon>
        <taxon>Coleoptera</taxon>
        <taxon>Polyphaga</taxon>
        <taxon>Cucujiformia</taxon>
        <taxon>Curculionidae</taxon>
        <taxon>Dryophthorinae</taxon>
        <taxon>Rhynchophorus</taxon>
    </lineage>
</organism>
<gene>
    <name evidence="1" type="ORF">GWI33_020186</name>
</gene>
<comment type="caution">
    <text evidence="1">The sequence shown here is derived from an EMBL/GenBank/DDBJ whole genome shotgun (WGS) entry which is preliminary data.</text>
</comment>
<dbReference type="Proteomes" id="UP000625711">
    <property type="component" value="Unassembled WGS sequence"/>
</dbReference>
<name>A0A834M4H2_RHYFE</name>
<dbReference type="AlphaFoldDB" id="A0A834M4H2"/>
<evidence type="ECO:0000313" key="2">
    <source>
        <dbReference type="Proteomes" id="UP000625711"/>
    </source>
</evidence>